<evidence type="ECO:0000256" key="4">
    <source>
        <dbReference type="ARBA" id="ARBA00017338"/>
    </source>
</evidence>
<evidence type="ECO:0000256" key="2">
    <source>
        <dbReference type="ARBA" id="ARBA00004630"/>
    </source>
</evidence>
<evidence type="ECO:0000256" key="1">
    <source>
        <dbReference type="ARBA" id="ARBA00004492"/>
    </source>
</evidence>
<evidence type="ECO:0000256" key="9">
    <source>
        <dbReference type="PROSITE-ProRule" id="PRU01006"/>
    </source>
</evidence>
<feature type="non-terminal residue" evidence="16">
    <location>
        <position position="1141"/>
    </location>
</feature>
<feature type="transmembrane region" description="Helical" evidence="12">
    <location>
        <begin position="37"/>
        <end position="57"/>
    </location>
</feature>
<feature type="transmembrane region" description="Helical" evidence="12">
    <location>
        <begin position="63"/>
        <end position="82"/>
    </location>
</feature>
<gene>
    <name evidence="16" type="primary">Vps18</name>
    <name evidence="16" type="ORF">GTO96_0011910</name>
</gene>
<dbReference type="InterPro" id="IPR058919">
    <property type="entry name" value="Pep3/Vps18_RING_C"/>
</dbReference>
<keyword evidence="17" id="KW-1185">Reference proteome</keyword>
<dbReference type="EMBL" id="JAATIS010008546">
    <property type="protein sequence ID" value="KAG2457440.1"/>
    <property type="molecule type" value="Genomic_DNA"/>
</dbReference>
<evidence type="ECO:0000256" key="6">
    <source>
        <dbReference type="ARBA" id="ARBA00022771"/>
    </source>
</evidence>
<comment type="subcellular location">
    <subcellularLocation>
        <location evidence="1">Late endosome membrane</location>
        <topology evidence="1">Peripheral membrane protein</topology>
        <orientation evidence="1">Cytoplasmic side</orientation>
    </subcellularLocation>
    <subcellularLocation>
        <location evidence="2">Lysosome membrane</location>
        <topology evidence="2">Peripheral membrane protein</topology>
        <orientation evidence="2">Cytoplasmic side</orientation>
    </subcellularLocation>
</comment>
<dbReference type="AlphaFoldDB" id="A0A8X7WX51"/>
<dbReference type="GO" id="GO:0007032">
    <property type="term" value="P:endosome organization"/>
    <property type="evidence" value="ECO:0007669"/>
    <property type="project" value="TreeGrafter"/>
</dbReference>
<dbReference type="InterPro" id="IPR007810">
    <property type="entry name" value="Pep3/Vps18_beta-prop"/>
</dbReference>
<accession>A0A8X7WX51</accession>
<dbReference type="SUPFAM" id="SSF57850">
    <property type="entry name" value="RING/U-box"/>
    <property type="match status" value="1"/>
</dbReference>
<dbReference type="PANTHER" id="PTHR23323">
    <property type="entry name" value="VACUOLAR PROTEIN SORTING-ASSOCIATED PROTEIN"/>
    <property type="match status" value="1"/>
</dbReference>
<feature type="domain" description="Pep3/Vps18 RING C-terminal" evidence="15">
    <location>
        <begin position="1015"/>
        <end position="1121"/>
    </location>
</feature>
<dbReference type="PROSITE" id="PS50236">
    <property type="entry name" value="CHCR"/>
    <property type="match status" value="1"/>
</dbReference>
<dbReference type="GO" id="GO:0030674">
    <property type="term" value="F:protein-macromolecule adaptor activity"/>
    <property type="evidence" value="ECO:0007669"/>
    <property type="project" value="TreeGrafter"/>
</dbReference>
<reference evidence="16 17" key="1">
    <citation type="journal article" date="2021" name="Cell">
        <title>Tracing the genetic footprints of vertebrate landing in non-teleost ray-finned fishes.</title>
        <authorList>
            <person name="Bi X."/>
            <person name="Wang K."/>
            <person name="Yang L."/>
            <person name="Pan H."/>
            <person name="Jiang H."/>
            <person name="Wei Q."/>
            <person name="Fang M."/>
            <person name="Yu H."/>
            <person name="Zhu C."/>
            <person name="Cai Y."/>
            <person name="He Y."/>
            <person name="Gan X."/>
            <person name="Zeng H."/>
            <person name="Yu D."/>
            <person name="Zhu Y."/>
            <person name="Jiang H."/>
            <person name="Qiu Q."/>
            <person name="Yang H."/>
            <person name="Zhang Y.E."/>
            <person name="Wang W."/>
            <person name="Zhu M."/>
            <person name="He S."/>
            <person name="Zhang G."/>
        </authorList>
    </citation>
    <scope>NUCLEOTIDE SEQUENCE [LARGE SCALE GENOMIC DNA]</scope>
    <source>
        <strain evidence="16">Bchr_013</strain>
    </source>
</reference>
<dbReference type="InterPro" id="IPR019328">
    <property type="entry name" value="PIGH-H_dom"/>
</dbReference>
<dbReference type="Pfam" id="PF26148">
    <property type="entry name" value="VPS18_RING_C"/>
    <property type="match status" value="1"/>
</dbReference>
<dbReference type="GO" id="GO:0031902">
    <property type="term" value="C:late endosome membrane"/>
    <property type="evidence" value="ECO:0007669"/>
    <property type="project" value="UniProtKB-SubCell"/>
</dbReference>
<dbReference type="GO" id="GO:0048284">
    <property type="term" value="P:organelle fusion"/>
    <property type="evidence" value="ECO:0007669"/>
    <property type="project" value="TreeGrafter"/>
</dbReference>
<keyword evidence="12" id="KW-1133">Transmembrane helix</keyword>
<dbReference type="GO" id="GO:0006904">
    <property type="term" value="P:vesicle docking involved in exocytosis"/>
    <property type="evidence" value="ECO:0007669"/>
    <property type="project" value="TreeGrafter"/>
</dbReference>
<dbReference type="GO" id="GO:0008333">
    <property type="term" value="P:endosome to lysosome transport"/>
    <property type="evidence" value="ECO:0007669"/>
    <property type="project" value="TreeGrafter"/>
</dbReference>
<keyword evidence="12" id="KW-0812">Transmembrane</keyword>
<sequence>MSDEAFSDINGNRISLDCQRHSDICGEFTVSSPKLSFLKVTGCTCALWLCAYTIFFFTEVTEVLSVAIMLSLVGMMGHLHFLKIDHESLLVIGSLGIQMTASYASGRESITFIEMTKVKDVVINEAIYMVPDQLVLIAPPGGADKPSSVVDGSLQHTLAATPSPNRAAVVDSMSHGATGEIEEESTARETAPKRPGEGFVNARLEEEKPIFTKQRIDFTPPEKINHLTVCNNQLCMSLGKDTLLRIDLGKPDQPNQIEIGRKDDAKVYNLFLDTTGSHLVISLNTNESLYLNRNTQKIRSLSRWKGHLIESIGWNKFLGTEANTGPILVGTNQGHIYEAEISTSEGSLFSTNPDQYFRQVHILDEDGSPAPVCSLEIERGIESKYFIIATTRKRLFQFVGRVPEGSEQQGFSSIFNQNADHFPSFQEFPANLGYSEIAFYTPKLRTSPRSFAWMMGNGVLYGTVDYGRPDSLLSDVQVWEYPTDIDFNFNKPISIVLTQFHFLLLLPDRVKAVCILNGQVVFEDVFPDKFGSLKKMIKDFAVGLIWIYTEKAVFRYHIQRESRDVWQMYMSMGKFDLAKEYCKDRPECRDIVLAKEAENCFQNKKYIESAKCYALTQNYFEEIALKFIEAKQEEALKEFLLKKLKNLKQGEKTQITLLVTWLAELYLNRLGTLEADETKRCQFLDSRDEFRSFLRDSKIKECLYNNRSTIYDLLASHGNVEDMVFFSVIMQDYERVISHYCQHDEYDEAIDILSKHRDETLFYKFSPVLMQHIPKKVVDAWIQMGNRLDAKKLIPALVNYSQIGSTQQINETIRYMEFCVYQLAVTDEAIHNYLLSLYAKYKPEALLWYLEQAGTHSSDIHYDLKYALRLCAEHGHHKACVHVYKIMELYEEAVDLALQVDVDLAKSCADLPEDDEELQKKLWLKIARHVVQEEKDVRKAMNCLSSCNLLKIEDILPFFPDFVTIDHFKEAICISLEEYNKHIEELKQEMEEATESAKRIREDIQEMRNKYGMVDSQDKCAVCDFPLLNRPFNLFLCGHMFHCDCLYQEVYPQLSKHKRSKLDELQKKLLATSQVTKSRRPKKEDDTTSLGKGQESREQIKSDIDDIIAAECVYCGELMIKSIDKPFIDKQKYEEEKLSWL</sequence>
<keyword evidence="7" id="KW-0862">Zinc</keyword>
<evidence type="ECO:0000259" key="14">
    <source>
        <dbReference type="Pfam" id="PF10181"/>
    </source>
</evidence>
<dbReference type="GO" id="GO:0006886">
    <property type="term" value="P:intracellular protein transport"/>
    <property type="evidence" value="ECO:0007669"/>
    <property type="project" value="UniProtKB-UniRule"/>
</dbReference>
<dbReference type="GO" id="GO:0008270">
    <property type="term" value="F:zinc ion binding"/>
    <property type="evidence" value="ECO:0007669"/>
    <property type="project" value="UniProtKB-KW"/>
</dbReference>
<keyword evidence="6" id="KW-0863">Zinc-finger</keyword>
<evidence type="ECO:0000259" key="15">
    <source>
        <dbReference type="Pfam" id="PF26148"/>
    </source>
</evidence>
<dbReference type="InterPro" id="IPR000547">
    <property type="entry name" value="Clathrin_H-chain/VPS_repeat"/>
</dbReference>
<evidence type="ECO:0000259" key="13">
    <source>
        <dbReference type="Pfam" id="PF05131"/>
    </source>
</evidence>
<evidence type="ECO:0000256" key="10">
    <source>
        <dbReference type="SAM" id="Coils"/>
    </source>
</evidence>
<feature type="compositionally biased region" description="Basic and acidic residues" evidence="11">
    <location>
        <begin position="185"/>
        <end position="196"/>
    </location>
</feature>
<protein>
    <recommendedName>
        <fullName evidence="4">Vacuolar protein sorting-associated protein 18 homolog</fullName>
    </recommendedName>
</protein>
<evidence type="ECO:0000256" key="3">
    <source>
        <dbReference type="ARBA" id="ARBA00010454"/>
    </source>
</evidence>
<comment type="caution">
    <text evidence="16">The sequence shown here is derived from an EMBL/GenBank/DDBJ whole genome shotgun (WGS) entry which is preliminary data.</text>
</comment>
<keyword evidence="5" id="KW-0479">Metal-binding</keyword>
<feature type="region of interest" description="Disordered" evidence="11">
    <location>
        <begin position="176"/>
        <end position="199"/>
    </location>
</feature>
<evidence type="ECO:0000313" key="17">
    <source>
        <dbReference type="Proteomes" id="UP000886611"/>
    </source>
</evidence>
<dbReference type="GO" id="GO:0005765">
    <property type="term" value="C:lysosomal membrane"/>
    <property type="evidence" value="ECO:0007669"/>
    <property type="project" value="UniProtKB-SubCell"/>
</dbReference>
<evidence type="ECO:0000256" key="8">
    <source>
        <dbReference type="ARBA" id="ARBA00023136"/>
    </source>
</evidence>
<evidence type="ECO:0000256" key="11">
    <source>
        <dbReference type="SAM" id="MobiDB-lite"/>
    </source>
</evidence>
<dbReference type="Pfam" id="PF10181">
    <property type="entry name" value="PIG-H"/>
    <property type="match status" value="1"/>
</dbReference>
<keyword evidence="8 12" id="KW-0472">Membrane</keyword>
<dbReference type="Proteomes" id="UP000886611">
    <property type="component" value="Unassembled WGS sequence"/>
</dbReference>
<feature type="non-terminal residue" evidence="16">
    <location>
        <position position="1"/>
    </location>
</feature>
<evidence type="ECO:0000256" key="7">
    <source>
        <dbReference type="ARBA" id="ARBA00022833"/>
    </source>
</evidence>
<organism evidence="16 17">
    <name type="scientific">Polypterus senegalus</name>
    <name type="common">Senegal bichir</name>
    <dbReference type="NCBI Taxonomy" id="55291"/>
    <lineage>
        <taxon>Eukaryota</taxon>
        <taxon>Metazoa</taxon>
        <taxon>Chordata</taxon>
        <taxon>Craniata</taxon>
        <taxon>Vertebrata</taxon>
        <taxon>Euteleostomi</taxon>
        <taxon>Actinopterygii</taxon>
        <taxon>Polypteriformes</taxon>
        <taxon>Polypteridae</taxon>
        <taxon>Polypterus</taxon>
    </lineage>
</organism>
<feature type="domain" description="Pep3/Vps18 beta-propeller" evidence="13">
    <location>
        <begin position="209"/>
        <end position="558"/>
    </location>
</feature>
<evidence type="ECO:0000256" key="5">
    <source>
        <dbReference type="ARBA" id="ARBA00022723"/>
    </source>
</evidence>
<dbReference type="GO" id="GO:0030897">
    <property type="term" value="C:HOPS complex"/>
    <property type="evidence" value="ECO:0007669"/>
    <property type="project" value="TreeGrafter"/>
</dbReference>
<feature type="coiled-coil region" evidence="10">
    <location>
        <begin position="969"/>
        <end position="1010"/>
    </location>
</feature>
<feature type="domain" description="Phosphatidylinositol N-acetylglucosaminyltransferase subunit H conserved" evidence="14">
    <location>
        <begin position="88"/>
        <end position="129"/>
    </location>
</feature>
<feature type="region of interest" description="Disordered" evidence="11">
    <location>
        <begin position="1074"/>
        <end position="1098"/>
    </location>
</feature>
<feature type="repeat" description="CHCR" evidence="9">
    <location>
        <begin position="785"/>
        <end position="939"/>
    </location>
</feature>
<dbReference type="PANTHER" id="PTHR23323:SF26">
    <property type="entry name" value="VACUOLAR PROTEIN SORTING-ASSOCIATED PROTEIN 18 HOMOLOG"/>
    <property type="match status" value="1"/>
</dbReference>
<evidence type="ECO:0000313" key="16">
    <source>
        <dbReference type="EMBL" id="KAG2457440.1"/>
    </source>
</evidence>
<dbReference type="CDD" id="cd16689">
    <property type="entry name" value="RING-H2_Vps18"/>
    <property type="match status" value="1"/>
</dbReference>
<dbReference type="Pfam" id="PF05131">
    <property type="entry name" value="Pep3_Vps18"/>
    <property type="match status" value="1"/>
</dbReference>
<proteinExistence type="inferred from homology"/>
<name>A0A8X7WX51_POLSE</name>
<evidence type="ECO:0000256" key="12">
    <source>
        <dbReference type="SAM" id="Phobius"/>
    </source>
</evidence>
<comment type="similarity">
    <text evidence="3">Belongs to the VPS18 family.</text>
</comment>
<keyword evidence="10" id="KW-0175">Coiled coil</keyword>
<dbReference type="GO" id="GO:0007040">
    <property type="term" value="P:lysosome organization"/>
    <property type="evidence" value="ECO:0007669"/>
    <property type="project" value="TreeGrafter"/>
</dbReference>